<keyword evidence="6" id="KW-0482">Metalloprotease</keyword>
<name>A0A5K1UNH3_ENTHI</name>
<comment type="caution">
    <text evidence="7">The sequence shown here is derived from an EMBL/GenBank/DDBJ whole genome shotgun (WGS) entry which is preliminary data.</text>
</comment>
<evidence type="ECO:0000256" key="2">
    <source>
        <dbReference type="ARBA" id="ARBA00022670"/>
    </source>
</evidence>
<reference evidence="7 8" key="1">
    <citation type="submission" date="2016-05" db="EMBL/GenBank/DDBJ databases">
        <title>First whole genome sequencing of Entamoeba histolytica HM1:IMSS-clone-6.</title>
        <authorList>
            <person name="Mukherjee Avik.K."/>
            <person name="Izumyama S."/>
            <person name="Nakada-Tsukui K."/>
            <person name="Nozaki T."/>
        </authorList>
    </citation>
    <scope>NUCLEOTIDE SEQUENCE [LARGE SCALE GENOMIC DNA]</scope>
    <source>
        <strain evidence="7 8">HM1:IMSS clone 6</strain>
    </source>
</reference>
<dbReference type="PROSITE" id="PS00759">
    <property type="entry name" value="ARGE_DAPE_CPG2_2"/>
    <property type="match status" value="1"/>
</dbReference>
<proteinExistence type="predicted"/>
<dbReference type="VEuPathDB" id="AmoebaDB:EHI5A_056980"/>
<accession>A0A5K1UNH3</accession>
<dbReference type="VEuPathDB" id="AmoebaDB:EHI7A_033200"/>
<dbReference type="SUPFAM" id="SSF53187">
    <property type="entry name" value="Zn-dependent exopeptidases"/>
    <property type="match status" value="1"/>
</dbReference>
<dbReference type="Pfam" id="PF01546">
    <property type="entry name" value="Peptidase_M20"/>
    <property type="match status" value="1"/>
</dbReference>
<evidence type="ECO:0000256" key="4">
    <source>
        <dbReference type="ARBA" id="ARBA00022801"/>
    </source>
</evidence>
<dbReference type="VEuPathDB" id="AmoebaDB:KM1_070430"/>
<organism evidence="7 8">
    <name type="scientific">Entamoeba histolytica</name>
    <dbReference type="NCBI Taxonomy" id="5759"/>
    <lineage>
        <taxon>Eukaryota</taxon>
        <taxon>Amoebozoa</taxon>
        <taxon>Evosea</taxon>
        <taxon>Archamoebae</taxon>
        <taxon>Mastigamoebida</taxon>
        <taxon>Entamoebidae</taxon>
        <taxon>Entamoeba</taxon>
    </lineage>
</organism>
<dbReference type="SUPFAM" id="SSF55031">
    <property type="entry name" value="Bacterial exopeptidase dimerisation domain"/>
    <property type="match status" value="1"/>
</dbReference>
<evidence type="ECO:0000313" key="8">
    <source>
        <dbReference type="Proteomes" id="UP000078387"/>
    </source>
</evidence>
<dbReference type="NCBIfam" id="NF003976">
    <property type="entry name" value="PRK05469.1"/>
    <property type="match status" value="1"/>
</dbReference>
<keyword evidence="5" id="KW-0862">Zinc</keyword>
<keyword evidence="2" id="KW-0645">Protease</keyword>
<dbReference type="InterPro" id="IPR001261">
    <property type="entry name" value="ArgE/DapE_CS"/>
</dbReference>
<gene>
    <name evidence="7" type="ORF">CL6EHI_186930</name>
</gene>
<dbReference type="PANTHER" id="PTHR42994:SF1">
    <property type="entry name" value="PEPTIDASE T"/>
    <property type="match status" value="1"/>
</dbReference>
<dbReference type="InterPro" id="IPR036264">
    <property type="entry name" value="Bact_exopeptidase_dim_dom"/>
</dbReference>
<dbReference type="GO" id="GO:0008237">
    <property type="term" value="F:metallopeptidase activity"/>
    <property type="evidence" value="ECO:0007669"/>
    <property type="project" value="UniProtKB-KW"/>
</dbReference>
<evidence type="ECO:0000256" key="5">
    <source>
        <dbReference type="ARBA" id="ARBA00022833"/>
    </source>
</evidence>
<keyword evidence="3" id="KW-0479">Metal-binding</keyword>
<dbReference type="Proteomes" id="UP000078387">
    <property type="component" value="Unassembled WGS sequence"/>
</dbReference>
<dbReference type="EMBL" id="BDEQ01000001">
    <property type="protein sequence ID" value="GAT92765.1"/>
    <property type="molecule type" value="Genomic_DNA"/>
</dbReference>
<comment type="cofactor">
    <cofactor evidence="1">
        <name>Zn(2+)</name>
        <dbReference type="ChEBI" id="CHEBI:29105"/>
    </cofactor>
</comment>
<dbReference type="VEuPathDB" id="AmoebaDB:EHI_186930"/>
<dbReference type="PANTHER" id="PTHR42994">
    <property type="entry name" value="PEPTIDASE T"/>
    <property type="match status" value="1"/>
</dbReference>
<protein>
    <submittedName>
        <fullName evidence="7">Peptidase t putative</fullName>
    </submittedName>
</protein>
<dbReference type="Gene3D" id="3.40.630.10">
    <property type="entry name" value="Zn peptidases"/>
    <property type="match status" value="1"/>
</dbReference>
<evidence type="ECO:0000313" key="7">
    <source>
        <dbReference type="EMBL" id="GAT92765.1"/>
    </source>
</evidence>
<dbReference type="GO" id="GO:0046872">
    <property type="term" value="F:metal ion binding"/>
    <property type="evidence" value="ECO:0007669"/>
    <property type="project" value="UniProtKB-KW"/>
</dbReference>
<dbReference type="InterPro" id="IPR002933">
    <property type="entry name" value="Peptidase_M20"/>
</dbReference>
<keyword evidence="4" id="KW-0378">Hydrolase</keyword>
<evidence type="ECO:0000256" key="1">
    <source>
        <dbReference type="ARBA" id="ARBA00001947"/>
    </source>
</evidence>
<dbReference type="AlphaFoldDB" id="A0A5K1UNH3"/>
<dbReference type="GO" id="GO:0006508">
    <property type="term" value="P:proteolysis"/>
    <property type="evidence" value="ECO:0007669"/>
    <property type="project" value="UniProtKB-KW"/>
</dbReference>
<dbReference type="VEuPathDB" id="AmoebaDB:EHI8A_030320"/>
<dbReference type="Gene3D" id="3.30.70.360">
    <property type="match status" value="1"/>
</dbReference>
<dbReference type="PROSITE" id="PS00758">
    <property type="entry name" value="ARGE_DAPE_CPG2_1"/>
    <property type="match status" value="1"/>
</dbReference>
<evidence type="ECO:0000256" key="3">
    <source>
        <dbReference type="ARBA" id="ARBA00022723"/>
    </source>
</evidence>
<sequence>MNIEEVVVQRFIKYVQFETTSNAMSSSVPSTPTQIEFEKYLQNELNEMGIKNELTQTGHLFAYLSNSPTLAFFGHVDTSNDAPGKNIKPLIHVVGTEDIHLPLNNIILTAKELMKYQGKKIITSSGDTLLGADDKCAVAILMTICEMYKNKEVPVVIVFTPDEEIGRSITHLDINKLKAKKAYSLDGNELGTYSTENFNAINCFVQIEGTCCPSALLRYLELKPINHPSLTKDKEGFVLCTSSKANETKASSSFIIRSFDEKELQHFVQIMNENGKIVESEYPVKVSIEMKRMYSNIQRFYDCKVLEDNLINAMKRCGVVPIKKPFRGGFDSCWLCEKGIESINFFSGGINFHSRREFAVVESMVKAVEIVNQLIIDLN</sequence>
<evidence type="ECO:0000256" key="6">
    <source>
        <dbReference type="ARBA" id="ARBA00023049"/>
    </source>
</evidence>
<dbReference type="OMA" id="EGYIWFN"/>